<evidence type="ECO:0000256" key="2">
    <source>
        <dbReference type="SAM" id="Phobius"/>
    </source>
</evidence>
<feature type="transmembrane region" description="Helical" evidence="2">
    <location>
        <begin position="110"/>
        <end position="130"/>
    </location>
</feature>
<accession>A0A423U909</accession>
<protein>
    <submittedName>
        <fullName evidence="4">Uncharacterized protein</fullName>
    </submittedName>
</protein>
<evidence type="ECO:0000313" key="4">
    <source>
        <dbReference type="EMBL" id="ROT85196.1"/>
    </source>
</evidence>
<evidence type="ECO:0000313" key="5">
    <source>
        <dbReference type="Proteomes" id="UP000283509"/>
    </source>
</evidence>
<dbReference type="Proteomes" id="UP000283509">
    <property type="component" value="Unassembled WGS sequence"/>
</dbReference>
<reference evidence="4 5" key="1">
    <citation type="submission" date="2018-04" db="EMBL/GenBank/DDBJ databases">
        <authorList>
            <person name="Zhang X."/>
            <person name="Yuan J."/>
            <person name="Li F."/>
            <person name="Xiang J."/>
        </authorList>
    </citation>
    <scope>NUCLEOTIDE SEQUENCE [LARGE SCALE GENOMIC DNA]</scope>
    <source>
        <tissue evidence="4">Muscle</tissue>
    </source>
</reference>
<keyword evidence="2" id="KW-1133">Transmembrane helix</keyword>
<keyword evidence="2" id="KW-0812">Transmembrane</keyword>
<feature type="compositionally biased region" description="Basic and acidic residues" evidence="1">
    <location>
        <begin position="323"/>
        <end position="356"/>
    </location>
</feature>
<dbReference type="PANTHER" id="PTHR11161">
    <property type="entry name" value="O-ACYLTRANSFERASE"/>
    <property type="match status" value="1"/>
</dbReference>
<feature type="region of interest" description="Disordered" evidence="1">
    <location>
        <begin position="304"/>
        <end position="356"/>
    </location>
</feature>
<keyword evidence="5" id="KW-1185">Reference proteome</keyword>
<dbReference type="AlphaFoldDB" id="A0A423U909"/>
<evidence type="ECO:0000256" key="3">
    <source>
        <dbReference type="SAM" id="SignalP"/>
    </source>
</evidence>
<name>A0A423U909_PENVA</name>
<dbReference type="OrthoDB" id="10006435at2759"/>
<gene>
    <name evidence="4" type="ORF">C7M84_020414</name>
</gene>
<sequence length="356" mass="38098">MGSLALIPFLLLLSSCATLGQDWAGGEVLSSLQPFGREAPLEFRNVEDVVAEVGRAAVREPGDGQPWSLYLPVFADATSPCGVAVAAMASALEGNASQMQDLLGVLQRKILLFLVTLVSFIVPAAVIYAYDLPPGSISAGVPSAGINWLDGSRVLGSVSAVRPVELQPAANQLLLRPCNPGPVRRSPQGCLVRRPGLVVVACHFGYGGVVNDFLSHPSWQPLSRLTYSMYLVAIPVQIFWAYSLKELTYFTHIDKVIQACGTIFISIVVAVLVSLTAEAPVLGLEKLIFRRPGRGEDNLKATALANGKQGHDNPAFSDEGPAELEKKEMVEIETRPSADAESSLHQDPEAKETTEL</sequence>
<proteinExistence type="predicted"/>
<evidence type="ECO:0000256" key="1">
    <source>
        <dbReference type="SAM" id="MobiDB-lite"/>
    </source>
</evidence>
<reference evidence="4 5" key="2">
    <citation type="submission" date="2019-01" db="EMBL/GenBank/DDBJ databases">
        <title>The decoding of complex shrimp genome reveals the adaptation for benthos swimmer, frequently molting mechanism and breeding impact on genome.</title>
        <authorList>
            <person name="Sun Y."/>
            <person name="Gao Y."/>
            <person name="Yu Y."/>
        </authorList>
    </citation>
    <scope>NUCLEOTIDE SEQUENCE [LARGE SCALE GENOMIC DNA]</scope>
    <source>
        <tissue evidence="4">Muscle</tissue>
    </source>
</reference>
<feature type="chain" id="PRO_5019415590" evidence="3">
    <location>
        <begin position="21"/>
        <end position="356"/>
    </location>
</feature>
<keyword evidence="2" id="KW-0472">Membrane</keyword>
<dbReference type="PANTHER" id="PTHR11161:SF0">
    <property type="entry name" value="O-ACYLTRANSFERASE LIKE PROTEIN"/>
    <property type="match status" value="1"/>
</dbReference>
<feature type="signal peptide" evidence="3">
    <location>
        <begin position="1"/>
        <end position="20"/>
    </location>
</feature>
<keyword evidence="3" id="KW-0732">Signal</keyword>
<dbReference type="InterPro" id="IPR052728">
    <property type="entry name" value="O2_lipid_transport_reg"/>
</dbReference>
<feature type="transmembrane region" description="Helical" evidence="2">
    <location>
        <begin position="227"/>
        <end position="244"/>
    </location>
</feature>
<dbReference type="EMBL" id="QCYY01000400">
    <property type="protein sequence ID" value="ROT85196.1"/>
    <property type="molecule type" value="Genomic_DNA"/>
</dbReference>
<organism evidence="4 5">
    <name type="scientific">Penaeus vannamei</name>
    <name type="common">Whiteleg shrimp</name>
    <name type="synonym">Litopenaeus vannamei</name>
    <dbReference type="NCBI Taxonomy" id="6689"/>
    <lineage>
        <taxon>Eukaryota</taxon>
        <taxon>Metazoa</taxon>
        <taxon>Ecdysozoa</taxon>
        <taxon>Arthropoda</taxon>
        <taxon>Crustacea</taxon>
        <taxon>Multicrustacea</taxon>
        <taxon>Malacostraca</taxon>
        <taxon>Eumalacostraca</taxon>
        <taxon>Eucarida</taxon>
        <taxon>Decapoda</taxon>
        <taxon>Dendrobranchiata</taxon>
        <taxon>Penaeoidea</taxon>
        <taxon>Penaeidae</taxon>
        <taxon>Penaeus</taxon>
    </lineage>
</organism>
<comment type="caution">
    <text evidence="4">The sequence shown here is derived from an EMBL/GenBank/DDBJ whole genome shotgun (WGS) entry which is preliminary data.</text>
</comment>
<feature type="transmembrane region" description="Helical" evidence="2">
    <location>
        <begin position="256"/>
        <end position="277"/>
    </location>
</feature>